<evidence type="ECO:0000313" key="2">
    <source>
        <dbReference type="EMBL" id="PSM52115.1"/>
    </source>
</evidence>
<proteinExistence type="predicted"/>
<evidence type="ECO:0000256" key="1">
    <source>
        <dbReference type="SAM" id="SignalP"/>
    </source>
</evidence>
<keyword evidence="3" id="KW-1185">Reference proteome</keyword>
<dbReference type="PROSITE" id="PS51257">
    <property type="entry name" value="PROKAR_LIPOPROTEIN"/>
    <property type="match status" value="1"/>
</dbReference>
<dbReference type="OrthoDB" id="9156388at2"/>
<dbReference type="RefSeq" id="WP_106870650.1">
    <property type="nucleotide sequence ID" value="NZ_CP053841.1"/>
</dbReference>
<dbReference type="EMBL" id="PDHH01000003">
    <property type="protein sequence ID" value="PSM52115.1"/>
    <property type="molecule type" value="Genomic_DNA"/>
</dbReference>
<accession>A0A2P8R0U3</accession>
<comment type="caution">
    <text evidence="2">The sequence shown here is derived from an EMBL/GenBank/DDBJ whole genome shotgun (WGS) entry which is preliminary data.</text>
</comment>
<organism evidence="2 3">
    <name type="scientific">Campylobacter blaseri</name>
    <dbReference type="NCBI Taxonomy" id="2042961"/>
    <lineage>
        <taxon>Bacteria</taxon>
        <taxon>Pseudomonadati</taxon>
        <taxon>Campylobacterota</taxon>
        <taxon>Epsilonproteobacteria</taxon>
        <taxon>Campylobacterales</taxon>
        <taxon>Campylobacteraceae</taxon>
        <taxon>Campylobacter</taxon>
    </lineage>
</organism>
<sequence>MKKYILGSAALSLLLLGCAPKGNDLGGNVYDPYALNSEQKTKVVTILDTLPAKIAVDNSDNKIMAQTVGVVVGAATGAIIGYNAGGGKSGAGAGAGGAIGGALGGAGGGMVSDKKLVEGVTIIYQDGDKKLSSTQVGRLCEFKPGNAIMIITSKHDTRIQANSACQNSKK</sequence>
<feature type="signal peptide" evidence="1">
    <location>
        <begin position="1"/>
        <end position="21"/>
    </location>
</feature>
<dbReference type="Proteomes" id="UP000240535">
    <property type="component" value="Unassembled WGS sequence"/>
</dbReference>
<reference evidence="3" key="1">
    <citation type="submission" date="2017-10" db="EMBL/GenBank/DDBJ databases">
        <title>Campylobacter species from seals.</title>
        <authorList>
            <person name="Gilbert M.J."/>
            <person name="Zomer A.L."/>
            <person name="Timmerman A.J."/>
            <person name="Duim B."/>
            <person name="Wagenaar J.A."/>
        </authorList>
    </citation>
    <scope>NUCLEOTIDE SEQUENCE [LARGE SCALE GENOMIC DNA]</scope>
    <source>
        <strain evidence="3">17S00004-5</strain>
    </source>
</reference>
<protein>
    <recommendedName>
        <fullName evidence="4">Glycine zipper 2TM domain-containing protein</fullName>
    </recommendedName>
</protein>
<keyword evidence="1" id="KW-0732">Signal</keyword>
<gene>
    <name evidence="2" type="ORF">CQ405_03395</name>
</gene>
<name>A0A2P8R0U3_9BACT</name>
<feature type="chain" id="PRO_5015120116" description="Glycine zipper 2TM domain-containing protein" evidence="1">
    <location>
        <begin position="22"/>
        <end position="170"/>
    </location>
</feature>
<evidence type="ECO:0000313" key="3">
    <source>
        <dbReference type="Proteomes" id="UP000240535"/>
    </source>
</evidence>
<evidence type="ECO:0008006" key="4">
    <source>
        <dbReference type="Google" id="ProtNLM"/>
    </source>
</evidence>
<dbReference type="AlphaFoldDB" id="A0A2P8R0U3"/>